<keyword evidence="2" id="KW-1185">Reference proteome</keyword>
<proteinExistence type="predicted"/>
<evidence type="ECO:0008006" key="3">
    <source>
        <dbReference type="Google" id="ProtNLM"/>
    </source>
</evidence>
<organism evidence="1 2">
    <name type="scientific">Candidatus Phytoplasma citri</name>
    <dbReference type="NCBI Taxonomy" id="180978"/>
    <lineage>
        <taxon>Bacteria</taxon>
        <taxon>Bacillati</taxon>
        <taxon>Mycoplasmatota</taxon>
        <taxon>Mollicutes</taxon>
        <taxon>Acholeplasmatales</taxon>
        <taxon>Acholeplasmataceae</taxon>
        <taxon>Candidatus Phytoplasma</taxon>
        <taxon>16SrII (Peanut WB group)</taxon>
    </lineage>
</organism>
<dbReference type="RefSeq" id="WP_304515941.1">
    <property type="nucleotide sequence ID" value="NZ_JAOSJG010000008.1"/>
</dbReference>
<evidence type="ECO:0000313" key="2">
    <source>
        <dbReference type="Proteomes" id="UP001383392"/>
    </source>
</evidence>
<evidence type="ECO:0000313" key="1">
    <source>
        <dbReference type="EMBL" id="MEK0309110.1"/>
    </source>
</evidence>
<dbReference type="Proteomes" id="UP001383392">
    <property type="component" value="Unassembled WGS sequence"/>
</dbReference>
<name>A0ABU8ZR04_9MOLU</name>
<comment type="caution">
    <text evidence="1">The sequence shown here is derived from an EMBL/GenBank/DDBJ whole genome shotgun (WGS) entry which is preliminary data.</text>
</comment>
<protein>
    <recommendedName>
        <fullName evidence="3">DNA polymerase III subunit delta</fullName>
    </recommendedName>
</protein>
<sequence length="336" mass="40600">MFSTTLLCYKQLFFLEKRKQNIISLSFRQNYSFWLFKFNVFEYSKIISDLKKHLYTFNSFFNKKIIFIENISVLLELKNKVDFSFLFNFLEKPQQNIILFVSLDYNIVNFIYLYNKLKCFMHVEEVFAINNSQDLYNYILKSFEDDNFQMSFNIKSILTKELINHYRGDLFLLEQEINKIKSYYFKDKMIDDPKIIKDLICYEPNENILSLIKLLVSKKNLESYLLFINLINKFPNFFLFVFQIIKTLQELILIYFYSLKNSNVSLISSWCKLSPAKTSFFLKEINNLNMKLVYKLFLLNFKFFYNLKIGFIPSSECLDVFVKRIIYNQELKDFAI</sequence>
<dbReference type="EMBL" id="JAOSJG010000008">
    <property type="protein sequence ID" value="MEK0309110.1"/>
    <property type="molecule type" value="Genomic_DNA"/>
</dbReference>
<gene>
    <name evidence="1" type="ORF">OC712_01245</name>
</gene>
<accession>A0ABU8ZR04</accession>
<reference evidence="1 2" key="1">
    <citation type="journal article" date="2023" name="Int. J. Syst. Evol. Microbiol.">
        <title>The observation of taxonomic boundaries for the 16SrII and 16SrXXV phytoplasmas using genome-based delimitation.</title>
        <authorList>
            <person name="Rodrigues Jardim B."/>
            <person name="Tran-Nguyen L.T.T."/>
            <person name="Gambley C."/>
            <person name="Al-Sadi A.M."/>
            <person name="Al-Subhi A.M."/>
            <person name="Foissac X."/>
            <person name="Salar P."/>
            <person name="Cai H."/>
            <person name="Yang J.Y."/>
            <person name="Davis R."/>
            <person name="Jones L."/>
            <person name="Rodoni B."/>
            <person name="Constable F.E."/>
        </authorList>
    </citation>
    <scope>NUCLEOTIDE SEQUENCE [LARGE SCALE GENOMIC DNA]</scope>
    <source>
        <strain evidence="1">BAWM-OMN-P75</strain>
    </source>
</reference>